<proteinExistence type="predicted"/>
<dbReference type="AlphaFoldDB" id="A0AAP6A7Q9"/>
<comment type="caution">
    <text evidence="1">The sequence shown here is derived from an EMBL/GenBank/DDBJ whole genome shotgun (WGS) entry which is preliminary data.</text>
</comment>
<feature type="non-terminal residue" evidence="1">
    <location>
        <position position="1"/>
    </location>
</feature>
<reference evidence="1" key="1">
    <citation type="submission" date="2023-07" db="EMBL/GenBank/DDBJ databases">
        <title>Characterization of virulence traits, antimicrobial resistance genes carried by mobile genetic elements and competence in Streptococcus suis strains isolated in France.</title>
        <authorList>
            <person name="Dechene-Tempier M."/>
            <person name="Marois-Crehan C."/>
            <person name="De Boisseson C."/>
            <person name="Lucas P."/>
            <person name="Bougeard S."/>
            <person name="Libante V."/>
            <person name="Payot S."/>
        </authorList>
    </citation>
    <scope>NUCLEOTIDE SEQUENCE</scope>
    <source>
        <strain evidence="1">1532</strain>
    </source>
</reference>
<name>A0AAP6A7Q9_STRSU</name>
<sequence>PPFTAPKGIKIPSSKILLPLGIISCGHTHIQHTPVCECCFWGYVKIDKAKVFLNWVQKTKPLQKGLS</sequence>
<organism evidence="1 2">
    <name type="scientific">Streptococcus suis</name>
    <dbReference type="NCBI Taxonomy" id="1307"/>
    <lineage>
        <taxon>Bacteria</taxon>
        <taxon>Bacillati</taxon>
        <taxon>Bacillota</taxon>
        <taxon>Bacilli</taxon>
        <taxon>Lactobacillales</taxon>
        <taxon>Streptococcaceae</taxon>
        <taxon>Streptococcus</taxon>
    </lineage>
</organism>
<accession>A0AAP6A7Q9</accession>
<evidence type="ECO:0000313" key="2">
    <source>
        <dbReference type="Proteomes" id="UP001272448"/>
    </source>
</evidence>
<protein>
    <submittedName>
        <fullName evidence="1">Uncharacterized protein</fullName>
    </submittedName>
</protein>
<evidence type="ECO:0000313" key="1">
    <source>
        <dbReference type="EMBL" id="MDW8635996.1"/>
    </source>
</evidence>
<dbReference type="Proteomes" id="UP001272448">
    <property type="component" value="Unassembled WGS sequence"/>
</dbReference>
<dbReference type="EMBL" id="JAUTFT010000023">
    <property type="protein sequence ID" value="MDW8635996.1"/>
    <property type="molecule type" value="Genomic_DNA"/>
</dbReference>
<gene>
    <name evidence="1" type="ORF">Q7V77_09825</name>
</gene>